<keyword evidence="2" id="KW-0472">Membrane</keyword>
<evidence type="ECO:0000256" key="2">
    <source>
        <dbReference type="SAM" id="Phobius"/>
    </source>
</evidence>
<protein>
    <submittedName>
        <fullName evidence="3">Uncharacterized protein</fullName>
    </submittedName>
</protein>
<reference evidence="3" key="1">
    <citation type="submission" date="2021-04" db="EMBL/GenBank/DDBJ databases">
        <title>Draft Genome Sequence of Pandoravirus japonicus, Isolated from the Sabaishi River of Niigata, Japan.</title>
        <authorList>
            <person name="Hosokawa N."/>
            <person name="Takahashi H."/>
            <person name="Aoki K."/>
            <person name="Takemura M."/>
        </authorList>
    </citation>
    <scope>NUCLEOTIDE SEQUENCE</scope>
</reference>
<feature type="compositionally biased region" description="Acidic residues" evidence="1">
    <location>
        <begin position="148"/>
        <end position="159"/>
    </location>
</feature>
<accession>A0A811BST3</accession>
<dbReference type="EMBL" id="LC625835">
    <property type="protein sequence ID" value="BCU03585.1"/>
    <property type="molecule type" value="Genomic_DNA"/>
</dbReference>
<feature type="region of interest" description="Disordered" evidence="1">
    <location>
        <begin position="142"/>
        <end position="172"/>
    </location>
</feature>
<name>A0A811BST3_9VIRU</name>
<keyword evidence="2" id="KW-0812">Transmembrane</keyword>
<sequence length="172" mass="17994">MEIFAPDPVDQMAARVRARWSAADRRRAHAAWWCADTATVPRTPPAVLMGALAGEFDAYAAHRRAADCATALSETACEQGPTPEMATGRAVSAAASTTTPTTSRADHRRLWVALAVGVVAVLLILLLVGLALGPVWHARNQHDAADGHDEDPADSDDDGAALIAVGPQASDP</sequence>
<dbReference type="Proteomes" id="UP001253637">
    <property type="component" value="Segment"/>
</dbReference>
<evidence type="ECO:0000256" key="1">
    <source>
        <dbReference type="SAM" id="MobiDB-lite"/>
    </source>
</evidence>
<evidence type="ECO:0000313" key="3">
    <source>
        <dbReference type="EMBL" id="BCU03585.1"/>
    </source>
</evidence>
<feature type="transmembrane region" description="Helical" evidence="2">
    <location>
        <begin position="110"/>
        <end position="132"/>
    </location>
</feature>
<keyword evidence="2" id="KW-1133">Transmembrane helix</keyword>
<evidence type="ECO:0000313" key="4">
    <source>
        <dbReference type="Proteomes" id="UP001253637"/>
    </source>
</evidence>
<feature type="compositionally biased region" description="Low complexity" evidence="1">
    <location>
        <begin position="86"/>
        <end position="102"/>
    </location>
</feature>
<feature type="region of interest" description="Disordered" evidence="1">
    <location>
        <begin position="79"/>
        <end position="102"/>
    </location>
</feature>
<proteinExistence type="predicted"/>
<organism evidence="3 4">
    <name type="scientific">Pandoravirus japonicus</name>
    <dbReference type="NCBI Taxonomy" id="2823154"/>
    <lineage>
        <taxon>Viruses</taxon>
        <taxon>Pandoravirus</taxon>
    </lineage>
</organism>